<keyword evidence="3" id="KW-1185">Reference proteome</keyword>
<dbReference type="SUPFAM" id="SSF160214">
    <property type="entry name" value="FlaG-like"/>
    <property type="match status" value="1"/>
</dbReference>
<feature type="compositionally biased region" description="Polar residues" evidence="1">
    <location>
        <begin position="1"/>
        <end position="22"/>
    </location>
</feature>
<reference evidence="2 3" key="1">
    <citation type="submission" date="2024-02" db="EMBL/GenBank/DDBJ databases">
        <title>A nitrogen-fixing paenibacillus bacterium.</title>
        <authorList>
            <person name="Zhang W.L."/>
            <person name="Chen S.F."/>
        </authorList>
    </citation>
    <scope>NUCLEOTIDE SEQUENCE [LARGE SCALE GENOMIC DNA]</scope>
    <source>
        <strain evidence="2 3">M1</strain>
    </source>
</reference>
<dbReference type="InterPro" id="IPR035924">
    <property type="entry name" value="FlaG-like_sf"/>
</dbReference>
<dbReference type="PANTHER" id="PTHR37166:SF1">
    <property type="entry name" value="PROTEIN FLAG"/>
    <property type="match status" value="1"/>
</dbReference>
<dbReference type="Gene3D" id="3.30.160.170">
    <property type="entry name" value="FlaG-like"/>
    <property type="match status" value="1"/>
</dbReference>
<dbReference type="InterPro" id="IPR005186">
    <property type="entry name" value="FlaG"/>
</dbReference>
<keyword evidence="2" id="KW-0969">Cilium</keyword>
<dbReference type="Proteomes" id="UP001306950">
    <property type="component" value="Unassembled WGS sequence"/>
</dbReference>
<keyword evidence="2" id="KW-0282">Flagellum</keyword>
<dbReference type="RefSeq" id="WP_331848295.1">
    <property type="nucleotide sequence ID" value="NZ_JAZHPZ010000012.1"/>
</dbReference>
<name>A0ABU7VWJ2_9BACL</name>
<dbReference type="PANTHER" id="PTHR37166">
    <property type="entry name" value="PROTEIN FLAG"/>
    <property type="match status" value="1"/>
</dbReference>
<dbReference type="Pfam" id="PF03646">
    <property type="entry name" value="FlaG"/>
    <property type="match status" value="1"/>
</dbReference>
<comment type="caution">
    <text evidence="2">The sequence shown here is derived from an EMBL/GenBank/DDBJ whole genome shotgun (WGS) entry which is preliminary data.</text>
</comment>
<proteinExistence type="predicted"/>
<organism evidence="2 3">
    <name type="scientific">Paenibacillus haidiansis</name>
    <dbReference type="NCBI Taxonomy" id="1574488"/>
    <lineage>
        <taxon>Bacteria</taxon>
        <taxon>Bacillati</taxon>
        <taxon>Bacillota</taxon>
        <taxon>Bacilli</taxon>
        <taxon>Bacillales</taxon>
        <taxon>Paenibacillaceae</taxon>
        <taxon>Paenibacillus</taxon>
    </lineage>
</organism>
<accession>A0ABU7VWJ2</accession>
<protein>
    <submittedName>
        <fullName evidence="2">Flagellar protein FlaG</fullName>
    </submittedName>
</protein>
<sequence>MNISGSATSNSPVTGPVQTDKTGISAAANAVPTLNTSEMSRKEVETAINQGNKVSIGEKQLIQAIERALKAMQGPSTMLEVSVHDKTHAIMVKVLNKDTGEVIREVPPEKTLDLAAKMMEIAGLLIDEKV</sequence>
<keyword evidence="2" id="KW-0966">Cell projection</keyword>
<evidence type="ECO:0000313" key="2">
    <source>
        <dbReference type="EMBL" id="MEF2968081.1"/>
    </source>
</evidence>
<gene>
    <name evidence="2" type="ORF">V3851_19815</name>
</gene>
<dbReference type="EMBL" id="JAZHPZ010000012">
    <property type="protein sequence ID" value="MEF2968081.1"/>
    <property type="molecule type" value="Genomic_DNA"/>
</dbReference>
<evidence type="ECO:0000313" key="3">
    <source>
        <dbReference type="Proteomes" id="UP001306950"/>
    </source>
</evidence>
<evidence type="ECO:0000256" key="1">
    <source>
        <dbReference type="SAM" id="MobiDB-lite"/>
    </source>
</evidence>
<feature type="region of interest" description="Disordered" evidence="1">
    <location>
        <begin position="1"/>
        <end position="23"/>
    </location>
</feature>